<dbReference type="Proteomes" id="UP001417504">
    <property type="component" value="Unassembled WGS sequence"/>
</dbReference>
<sequence>METVIDQALPNKKTKIDQLQTMVSGRKGARRGVLETISDPKLRRATFLKRKKNQKKKLYELTTLCEVEAFMICFGPNGEVDTWPEDPRELRRVLDRYMRIEKSKREKRVMGVADFVDARKKKLEGELNRVKKENEERCNGIFGWDSRIDGLSEESMKGLLCSIENNIKFLKEKIETMKSSHGSTSKVAKKASFVDHQITPNYIFDDPQFFNQTDPQFPIFEEPPLMYPMEYNTQFFNNSQFFINSSHIGEAVGFETRDPTMRSSLINPFTAGTVCQAKPMQAIMPPLGLPPLLTNPTNNYNFQNFDFNPRGNWF</sequence>
<gene>
    <name evidence="7" type="ORF">Sjap_007173</name>
</gene>
<keyword evidence="4" id="KW-0804">Transcription</keyword>
<evidence type="ECO:0000313" key="8">
    <source>
        <dbReference type="Proteomes" id="UP001417504"/>
    </source>
</evidence>
<evidence type="ECO:0000313" key="7">
    <source>
        <dbReference type="EMBL" id="KAK9136579.1"/>
    </source>
</evidence>
<keyword evidence="8" id="KW-1185">Reference proteome</keyword>
<evidence type="ECO:0000256" key="2">
    <source>
        <dbReference type="ARBA" id="ARBA00023015"/>
    </source>
</evidence>
<evidence type="ECO:0000259" key="6">
    <source>
        <dbReference type="PROSITE" id="PS50066"/>
    </source>
</evidence>
<dbReference type="Pfam" id="PF00319">
    <property type="entry name" value="SRF-TF"/>
    <property type="match status" value="1"/>
</dbReference>
<evidence type="ECO:0000256" key="4">
    <source>
        <dbReference type="ARBA" id="ARBA00023163"/>
    </source>
</evidence>
<dbReference type="InterPro" id="IPR036879">
    <property type="entry name" value="TF_MADSbox_sf"/>
</dbReference>
<dbReference type="Gene3D" id="3.40.1810.10">
    <property type="entry name" value="Transcription factor, MADS-box"/>
    <property type="match status" value="1"/>
</dbReference>
<dbReference type="SMART" id="SM00432">
    <property type="entry name" value="MADS"/>
    <property type="match status" value="1"/>
</dbReference>
<dbReference type="GO" id="GO:0005634">
    <property type="term" value="C:nucleus"/>
    <property type="evidence" value="ECO:0007669"/>
    <property type="project" value="UniProtKB-SubCell"/>
</dbReference>
<evidence type="ECO:0000256" key="5">
    <source>
        <dbReference type="ARBA" id="ARBA00023242"/>
    </source>
</evidence>
<reference evidence="7 8" key="1">
    <citation type="submission" date="2024-01" db="EMBL/GenBank/DDBJ databases">
        <title>Genome assemblies of Stephania.</title>
        <authorList>
            <person name="Yang L."/>
        </authorList>
    </citation>
    <scope>NUCLEOTIDE SEQUENCE [LARGE SCALE GENOMIC DNA]</scope>
    <source>
        <strain evidence="7">QJT</strain>
        <tissue evidence="7">Leaf</tissue>
    </source>
</reference>
<dbReference type="EMBL" id="JBBNAE010000003">
    <property type="protein sequence ID" value="KAK9136579.1"/>
    <property type="molecule type" value="Genomic_DNA"/>
</dbReference>
<evidence type="ECO:0000256" key="1">
    <source>
        <dbReference type="ARBA" id="ARBA00004123"/>
    </source>
</evidence>
<dbReference type="PANTHER" id="PTHR11945">
    <property type="entry name" value="MADS BOX PROTEIN"/>
    <property type="match status" value="1"/>
</dbReference>
<dbReference type="GO" id="GO:0045893">
    <property type="term" value="P:positive regulation of DNA-templated transcription"/>
    <property type="evidence" value="ECO:0007669"/>
    <property type="project" value="UniProtKB-ARBA"/>
</dbReference>
<name>A0AAP0JMN6_9MAGN</name>
<protein>
    <recommendedName>
        <fullName evidence="6">MADS-box domain-containing protein</fullName>
    </recommendedName>
</protein>
<dbReference type="GO" id="GO:0000981">
    <property type="term" value="F:DNA-binding transcription factor activity, RNA polymerase II-specific"/>
    <property type="evidence" value="ECO:0007669"/>
    <property type="project" value="TreeGrafter"/>
</dbReference>
<keyword evidence="3" id="KW-0238">DNA-binding</keyword>
<dbReference type="PANTHER" id="PTHR11945:SF534">
    <property type="entry name" value="MYOCYTE-SPECIFIC ENHANCER FACTOR 2"/>
    <property type="match status" value="1"/>
</dbReference>
<organism evidence="7 8">
    <name type="scientific">Stephania japonica</name>
    <dbReference type="NCBI Taxonomy" id="461633"/>
    <lineage>
        <taxon>Eukaryota</taxon>
        <taxon>Viridiplantae</taxon>
        <taxon>Streptophyta</taxon>
        <taxon>Embryophyta</taxon>
        <taxon>Tracheophyta</taxon>
        <taxon>Spermatophyta</taxon>
        <taxon>Magnoliopsida</taxon>
        <taxon>Ranunculales</taxon>
        <taxon>Menispermaceae</taxon>
        <taxon>Menispermoideae</taxon>
        <taxon>Cissampelideae</taxon>
        <taxon>Stephania</taxon>
    </lineage>
</organism>
<accession>A0AAP0JMN6</accession>
<dbReference type="GO" id="GO:0046983">
    <property type="term" value="F:protein dimerization activity"/>
    <property type="evidence" value="ECO:0007669"/>
    <property type="project" value="InterPro"/>
</dbReference>
<dbReference type="PROSITE" id="PS50066">
    <property type="entry name" value="MADS_BOX_2"/>
    <property type="match status" value="1"/>
</dbReference>
<feature type="domain" description="MADS-box" evidence="6">
    <location>
        <begin position="27"/>
        <end position="87"/>
    </location>
</feature>
<keyword evidence="2" id="KW-0805">Transcription regulation</keyword>
<dbReference type="AlphaFoldDB" id="A0AAP0JMN6"/>
<dbReference type="GO" id="GO:0000978">
    <property type="term" value="F:RNA polymerase II cis-regulatory region sequence-specific DNA binding"/>
    <property type="evidence" value="ECO:0007669"/>
    <property type="project" value="TreeGrafter"/>
</dbReference>
<dbReference type="PRINTS" id="PR00404">
    <property type="entry name" value="MADSDOMAIN"/>
</dbReference>
<proteinExistence type="predicted"/>
<keyword evidence="5" id="KW-0539">Nucleus</keyword>
<comment type="subcellular location">
    <subcellularLocation>
        <location evidence="1">Nucleus</location>
    </subcellularLocation>
</comment>
<dbReference type="InterPro" id="IPR002100">
    <property type="entry name" value="TF_MADSbox"/>
</dbReference>
<dbReference type="SUPFAM" id="SSF55455">
    <property type="entry name" value="SRF-like"/>
    <property type="match status" value="1"/>
</dbReference>
<evidence type="ECO:0000256" key="3">
    <source>
        <dbReference type="ARBA" id="ARBA00023125"/>
    </source>
</evidence>
<comment type="caution">
    <text evidence="7">The sequence shown here is derived from an EMBL/GenBank/DDBJ whole genome shotgun (WGS) entry which is preliminary data.</text>
</comment>